<feature type="transmembrane region" description="Helical" evidence="9">
    <location>
        <begin position="241"/>
        <end position="267"/>
    </location>
</feature>
<evidence type="ECO:0000256" key="1">
    <source>
        <dbReference type="ARBA" id="ARBA00004651"/>
    </source>
</evidence>
<comment type="similarity">
    <text evidence="2">Belongs to the autoinducer-2 exporter (AI-2E) (TC 2.A.86) family.</text>
</comment>
<accession>A0A939B4D3</accession>
<evidence type="ECO:0000256" key="6">
    <source>
        <dbReference type="ARBA" id="ARBA00022989"/>
    </source>
</evidence>
<comment type="subcellular location">
    <subcellularLocation>
        <location evidence="1">Cell membrane</location>
        <topology evidence="1">Multi-pass membrane protein</topology>
    </subcellularLocation>
</comment>
<feature type="transmembrane region" description="Helical" evidence="9">
    <location>
        <begin position="218"/>
        <end position="235"/>
    </location>
</feature>
<feature type="region of interest" description="Disordered" evidence="8">
    <location>
        <begin position="357"/>
        <end position="387"/>
    </location>
</feature>
<evidence type="ECO:0000313" key="11">
    <source>
        <dbReference type="Proteomes" id="UP000764045"/>
    </source>
</evidence>
<gene>
    <name evidence="10" type="ORF">H6B30_15335</name>
</gene>
<dbReference type="GO" id="GO:0055085">
    <property type="term" value="P:transmembrane transport"/>
    <property type="evidence" value="ECO:0007669"/>
    <property type="project" value="TreeGrafter"/>
</dbReference>
<feature type="compositionally biased region" description="Basic and acidic residues" evidence="8">
    <location>
        <begin position="375"/>
        <end position="387"/>
    </location>
</feature>
<comment type="caution">
    <text evidence="10">The sequence shown here is derived from an EMBL/GenBank/DDBJ whole genome shotgun (WGS) entry which is preliminary data.</text>
</comment>
<dbReference type="AlphaFoldDB" id="A0A939B4D3"/>
<feature type="transmembrane region" description="Helical" evidence="9">
    <location>
        <begin position="64"/>
        <end position="87"/>
    </location>
</feature>
<feature type="transmembrane region" description="Helical" evidence="9">
    <location>
        <begin position="279"/>
        <end position="301"/>
    </location>
</feature>
<feature type="compositionally biased region" description="Low complexity" evidence="8">
    <location>
        <begin position="357"/>
        <end position="369"/>
    </location>
</feature>
<keyword evidence="7 9" id="KW-0472">Membrane</keyword>
<keyword evidence="11" id="KW-1185">Reference proteome</keyword>
<evidence type="ECO:0000313" key="10">
    <source>
        <dbReference type="EMBL" id="MBM6663098.1"/>
    </source>
</evidence>
<evidence type="ECO:0000256" key="8">
    <source>
        <dbReference type="SAM" id="MobiDB-lite"/>
    </source>
</evidence>
<feature type="transmembrane region" description="Helical" evidence="9">
    <location>
        <begin position="152"/>
        <end position="178"/>
    </location>
</feature>
<keyword evidence="4" id="KW-1003">Cell membrane</keyword>
<dbReference type="Pfam" id="PF01594">
    <property type="entry name" value="AI-2E_transport"/>
    <property type="match status" value="1"/>
</dbReference>
<evidence type="ECO:0000256" key="9">
    <source>
        <dbReference type="SAM" id="Phobius"/>
    </source>
</evidence>
<sequence length="387" mass="43142">MLDKTITFDRFVRGMLCALLIAAILYVLNYLGSVLLPFFVAWLLAYLIYPIVRFVQYRLHVPGRVLAIVVSLVFLVAVIGGIIYLIIPPMIDQFEKLGQLVTRYLHEKTHISNFPLAIRTWIEENSQAIQDVFNDREVKKALSDTMPKLFTFIGQTANVIISIVASLITLLYLFFILLDYEKLAAGFIKIFPPKNRHFWQALIGDVERELNSYIRGQSLVALCIGILFCIGFTIIDFPMAIGLGIMIGIMSLIPYVHGLALIPMVFLSLLKAADTGQNFWIILASAVGVFLVVQLITDMILTPKIMGKAMGLNPAVLLLSLSVWGALLGFIGLIIALPLTTLLIAYYQRYVTKETATSGTEEAATTPSSHPIDVTSEKEENEQKQPE</sequence>
<dbReference type="EMBL" id="JACJJL010000046">
    <property type="protein sequence ID" value="MBM6663098.1"/>
    <property type="molecule type" value="Genomic_DNA"/>
</dbReference>
<keyword evidence="5 9" id="KW-0812">Transmembrane</keyword>
<name>A0A939B4D3_9BACT</name>
<keyword evidence="6 9" id="KW-1133">Transmembrane helix</keyword>
<evidence type="ECO:0000256" key="5">
    <source>
        <dbReference type="ARBA" id="ARBA00022692"/>
    </source>
</evidence>
<keyword evidence="3" id="KW-0813">Transport</keyword>
<proteinExistence type="inferred from homology"/>
<dbReference type="GO" id="GO:0005886">
    <property type="term" value="C:plasma membrane"/>
    <property type="evidence" value="ECO:0007669"/>
    <property type="project" value="UniProtKB-SubCell"/>
</dbReference>
<feature type="transmembrane region" description="Helical" evidence="9">
    <location>
        <begin position="321"/>
        <end position="347"/>
    </location>
</feature>
<dbReference type="InterPro" id="IPR002549">
    <property type="entry name" value="AI-2E-like"/>
</dbReference>
<dbReference type="RefSeq" id="WP_205112147.1">
    <property type="nucleotide sequence ID" value="NZ_CAWUJD010000001.1"/>
</dbReference>
<evidence type="ECO:0000256" key="7">
    <source>
        <dbReference type="ARBA" id="ARBA00023136"/>
    </source>
</evidence>
<evidence type="ECO:0000256" key="4">
    <source>
        <dbReference type="ARBA" id="ARBA00022475"/>
    </source>
</evidence>
<evidence type="ECO:0000256" key="2">
    <source>
        <dbReference type="ARBA" id="ARBA00009773"/>
    </source>
</evidence>
<feature type="transmembrane region" description="Helical" evidence="9">
    <location>
        <begin position="34"/>
        <end position="52"/>
    </location>
</feature>
<reference evidence="10 11" key="1">
    <citation type="journal article" date="2021" name="Sci. Rep.">
        <title>The distribution of antibiotic resistance genes in chicken gut microbiota commensals.</title>
        <authorList>
            <person name="Juricova H."/>
            <person name="Matiasovicova J."/>
            <person name="Kubasova T."/>
            <person name="Cejkova D."/>
            <person name="Rychlik I."/>
        </authorList>
    </citation>
    <scope>NUCLEOTIDE SEQUENCE [LARGE SCALE GENOMIC DNA]</scope>
    <source>
        <strain evidence="10 11">An819</strain>
    </source>
</reference>
<evidence type="ECO:0000256" key="3">
    <source>
        <dbReference type="ARBA" id="ARBA00022448"/>
    </source>
</evidence>
<feature type="transmembrane region" description="Helical" evidence="9">
    <location>
        <begin position="12"/>
        <end position="28"/>
    </location>
</feature>
<dbReference type="Proteomes" id="UP000764045">
    <property type="component" value="Unassembled WGS sequence"/>
</dbReference>
<dbReference type="PANTHER" id="PTHR21716">
    <property type="entry name" value="TRANSMEMBRANE PROTEIN"/>
    <property type="match status" value="1"/>
</dbReference>
<dbReference type="PANTHER" id="PTHR21716:SF53">
    <property type="entry name" value="PERMEASE PERM-RELATED"/>
    <property type="match status" value="1"/>
</dbReference>
<organism evidence="10 11">
    <name type="scientific">Marseilla massiliensis</name>
    <dbReference type="NCBI Taxonomy" id="1841864"/>
    <lineage>
        <taxon>Bacteria</taxon>
        <taxon>Pseudomonadati</taxon>
        <taxon>Bacteroidota</taxon>
        <taxon>Bacteroidia</taxon>
        <taxon>Bacteroidales</taxon>
        <taxon>Prevotellaceae</taxon>
        <taxon>Marseilla</taxon>
    </lineage>
</organism>
<protein>
    <submittedName>
        <fullName evidence="10">AI-2E family transporter</fullName>
    </submittedName>
</protein>